<comment type="catalytic activity">
    <reaction evidence="8">
        <text>L-aspartate(89)-[ribosomal protein uS12]-hydrogen + (sulfur carrier)-SH + AH2 + 2 S-adenosyl-L-methionine = 3-methylsulfanyl-L-aspartate(89)-[ribosomal protein uS12]-hydrogen + (sulfur carrier)-H + 5'-deoxyadenosine + L-methionine + A + S-adenosyl-L-homocysteine + 2 H(+)</text>
        <dbReference type="Rhea" id="RHEA:37087"/>
        <dbReference type="Rhea" id="RHEA-COMP:10460"/>
        <dbReference type="Rhea" id="RHEA-COMP:10461"/>
        <dbReference type="Rhea" id="RHEA-COMP:14737"/>
        <dbReference type="Rhea" id="RHEA-COMP:14739"/>
        <dbReference type="ChEBI" id="CHEBI:13193"/>
        <dbReference type="ChEBI" id="CHEBI:15378"/>
        <dbReference type="ChEBI" id="CHEBI:17319"/>
        <dbReference type="ChEBI" id="CHEBI:17499"/>
        <dbReference type="ChEBI" id="CHEBI:29917"/>
        <dbReference type="ChEBI" id="CHEBI:29961"/>
        <dbReference type="ChEBI" id="CHEBI:57844"/>
        <dbReference type="ChEBI" id="CHEBI:57856"/>
        <dbReference type="ChEBI" id="CHEBI:59789"/>
        <dbReference type="ChEBI" id="CHEBI:64428"/>
        <dbReference type="ChEBI" id="CHEBI:73599"/>
        <dbReference type="EC" id="2.8.4.4"/>
    </reaction>
</comment>
<evidence type="ECO:0000256" key="3">
    <source>
        <dbReference type="ARBA" id="ARBA00022679"/>
    </source>
</evidence>
<evidence type="ECO:0000256" key="6">
    <source>
        <dbReference type="ARBA" id="ARBA00023004"/>
    </source>
</evidence>
<protein>
    <recommendedName>
        <fullName evidence="8">Ribosomal protein uS12 methylthiotransferase RimO</fullName>
        <shortName evidence="8">uS12 MTTase</shortName>
        <shortName evidence="8">uS12 methylthiotransferase</shortName>
        <ecNumber evidence="8">2.8.4.4</ecNumber>
    </recommendedName>
    <alternativeName>
        <fullName evidence="8">Ribosomal protein uS12 (aspartate-C(3))-methylthiotransferase</fullName>
    </alternativeName>
    <alternativeName>
        <fullName evidence="8">Ribosome maturation factor RimO</fullName>
    </alternativeName>
</protein>
<dbReference type="EC" id="2.8.4.4" evidence="8"/>
<dbReference type="CDD" id="cd01335">
    <property type="entry name" value="Radical_SAM"/>
    <property type="match status" value="1"/>
</dbReference>
<dbReference type="GO" id="GO:0046872">
    <property type="term" value="F:metal ion binding"/>
    <property type="evidence" value="ECO:0007669"/>
    <property type="project" value="UniProtKB-KW"/>
</dbReference>
<dbReference type="Gene3D" id="3.40.50.12160">
    <property type="entry name" value="Methylthiotransferase, N-terminal domain"/>
    <property type="match status" value="1"/>
</dbReference>
<evidence type="ECO:0000256" key="8">
    <source>
        <dbReference type="HAMAP-Rule" id="MF_01865"/>
    </source>
</evidence>
<dbReference type="FunFam" id="3.80.30.20:FF:000001">
    <property type="entry name" value="tRNA-2-methylthio-N(6)-dimethylallyladenosine synthase 2"/>
    <property type="match status" value="1"/>
</dbReference>
<feature type="domain" description="TRAM" evidence="9">
    <location>
        <begin position="379"/>
        <end position="447"/>
    </location>
</feature>
<dbReference type="GO" id="GO:0005829">
    <property type="term" value="C:cytosol"/>
    <property type="evidence" value="ECO:0007669"/>
    <property type="project" value="TreeGrafter"/>
</dbReference>
<dbReference type="GO" id="GO:0051539">
    <property type="term" value="F:4 iron, 4 sulfur cluster binding"/>
    <property type="evidence" value="ECO:0007669"/>
    <property type="project" value="UniProtKB-UniRule"/>
</dbReference>
<evidence type="ECO:0000256" key="4">
    <source>
        <dbReference type="ARBA" id="ARBA00022691"/>
    </source>
</evidence>
<dbReference type="Pfam" id="PF00919">
    <property type="entry name" value="UPF0004"/>
    <property type="match status" value="1"/>
</dbReference>
<dbReference type="InterPro" id="IPR012340">
    <property type="entry name" value="NA-bd_OB-fold"/>
</dbReference>
<name>A0A8J6XS99_9BACT</name>
<feature type="domain" description="MTTase N-terminal" evidence="10">
    <location>
        <begin position="5"/>
        <end position="121"/>
    </location>
</feature>
<feature type="domain" description="Radical SAM core" evidence="11">
    <location>
        <begin position="146"/>
        <end position="377"/>
    </location>
</feature>
<dbReference type="InterPro" id="IPR007197">
    <property type="entry name" value="rSAM"/>
</dbReference>
<keyword evidence="4 8" id="KW-0949">S-adenosyl-L-methionine</keyword>
<gene>
    <name evidence="8 12" type="primary">rimO</name>
    <name evidence="12" type="ORF">IFK94_02095</name>
</gene>
<dbReference type="InterPro" id="IPR023404">
    <property type="entry name" value="rSAM_horseshoe"/>
</dbReference>
<reference evidence="12 13" key="1">
    <citation type="submission" date="2020-08" db="EMBL/GenBank/DDBJ databases">
        <title>Acidobacteriota in marine sediments use diverse sulfur dissimilation pathways.</title>
        <authorList>
            <person name="Wasmund K."/>
        </authorList>
    </citation>
    <scope>NUCLEOTIDE SEQUENCE [LARGE SCALE GENOMIC DNA]</scope>
    <source>
        <strain evidence="12">MAG AM4</strain>
    </source>
</reference>
<comment type="subcellular location">
    <subcellularLocation>
        <location evidence="8">Cytoplasm</location>
    </subcellularLocation>
</comment>
<evidence type="ECO:0000313" key="13">
    <source>
        <dbReference type="Proteomes" id="UP000648239"/>
    </source>
</evidence>
<dbReference type="AlphaFoldDB" id="A0A8J6XS99"/>
<dbReference type="Pfam" id="PF04055">
    <property type="entry name" value="Radical_SAM"/>
    <property type="match status" value="1"/>
</dbReference>
<dbReference type="NCBIfam" id="TIGR01125">
    <property type="entry name" value="30S ribosomal protein S12 methylthiotransferase RimO"/>
    <property type="match status" value="1"/>
</dbReference>
<dbReference type="InterPro" id="IPR058240">
    <property type="entry name" value="rSAM_sf"/>
</dbReference>
<dbReference type="PANTHER" id="PTHR43837:SF1">
    <property type="entry name" value="RIBOSOMAL PROTEIN US12 METHYLTHIOTRANSFERASE RIMO"/>
    <property type="match status" value="1"/>
</dbReference>
<feature type="binding site" evidence="8">
    <location>
        <position position="50"/>
    </location>
    <ligand>
        <name>[4Fe-4S] cluster</name>
        <dbReference type="ChEBI" id="CHEBI:49883"/>
        <label>1</label>
    </ligand>
</feature>
<dbReference type="GO" id="GO:0005840">
    <property type="term" value="C:ribosome"/>
    <property type="evidence" value="ECO:0007669"/>
    <property type="project" value="UniProtKB-KW"/>
</dbReference>
<dbReference type="GO" id="GO:0035599">
    <property type="term" value="F:aspartic acid methylthiotransferase activity"/>
    <property type="evidence" value="ECO:0007669"/>
    <property type="project" value="TreeGrafter"/>
</dbReference>
<dbReference type="Gene3D" id="3.80.30.20">
    <property type="entry name" value="tm_1862 like domain"/>
    <property type="match status" value="1"/>
</dbReference>
<dbReference type="SFLD" id="SFLDS00029">
    <property type="entry name" value="Radical_SAM"/>
    <property type="match status" value="1"/>
</dbReference>
<accession>A0A8J6XS99</accession>
<comment type="cofactor">
    <cofactor evidence="8">
        <name>[4Fe-4S] cluster</name>
        <dbReference type="ChEBI" id="CHEBI:49883"/>
    </cofactor>
    <text evidence="8">Binds 2 [4Fe-4S] clusters. One cluster is coordinated with 3 cysteines and an exchangeable S-adenosyl-L-methionine.</text>
</comment>
<dbReference type="Gene3D" id="2.40.50.140">
    <property type="entry name" value="Nucleic acid-binding proteins"/>
    <property type="match status" value="1"/>
</dbReference>
<keyword evidence="1 8" id="KW-0004">4Fe-4S</keyword>
<dbReference type="PROSITE" id="PS51918">
    <property type="entry name" value="RADICAL_SAM"/>
    <property type="match status" value="1"/>
</dbReference>
<dbReference type="InterPro" id="IPR038135">
    <property type="entry name" value="Methylthiotransferase_N_sf"/>
</dbReference>
<sequence>MKQAPRVGIISLGCAKNLVDTEIMLGHLDRHGCEYVLEPGDADIIVINTCGFIGPAREESIRTILETAELKKTGRLKRLVVAGCMVQRYREQLLANLPEVDAFIGLDELPKVIESAGIASLGGPATVAPSGPSLSLYDHLAPRHLATPSWTAYLKIAEGCDHACSFCAIPSFRGAFRSRTQDDLVAEAERLAAAGVRELNLIAQDTSHYGRDRGEPDGLPRLLEALNAIDDLHWIRIHYLYPNTVTDKLIEAMAGLPKVVNYVDMPLQHADSAVLSRMLRGGSADSHIKLLERFRRRMDDPAMRTTLIVGFPGETEDEFGHLLDFVREVRFDHVGVFTYSHEEDTSAHRLEDDVPQELMDERRGAVMELQAGIAGERNKERLGRTVEVLVEGTHPETELLLTGRTAGQSQDVDGQVLINDGQAEPGSFVQVELTETAGYDLVGRIVPAGDRSTGAP</sequence>
<evidence type="ECO:0000256" key="5">
    <source>
        <dbReference type="ARBA" id="ARBA00022723"/>
    </source>
</evidence>
<feature type="binding site" evidence="8">
    <location>
        <position position="14"/>
    </location>
    <ligand>
        <name>[4Fe-4S] cluster</name>
        <dbReference type="ChEBI" id="CHEBI:49883"/>
        <label>1</label>
    </ligand>
</feature>
<dbReference type="PROSITE" id="PS50926">
    <property type="entry name" value="TRAM"/>
    <property type="match status" value="1"/>
</dbReference>
<evidence type="ECO:0000256" key="2">
    <source>
        <dbReference type="ARBA" id="ARBA00022490"/>
    </source>
</evidence>
<keyword evidence="6 8" id="KW-0408">Iron</keyword>
<dbReference type="InterPro" id="IPR020612">
    <property type="entry name" value="Methylthiotransferase_CS"/>
</dbReference>
<comment type="caution">
    <text evidence="12">The sequence shown here is derived from an EMBL/GenBank/DDBJ whole genome shotgun (WGS) entry which is preliminary data.</text>
</comment>
<evidence type="ECO:0000259" key="9">
    <source>
        <dbReference type="PROSITE" id="PS50926"/>
    </source>
</evidence>
<dbReference type="PROSITE" id="PS01278">
    <property type="entry name" value="MTTASE_RADICAL"/>
    <property type="match status" value="1"/>
</dbReference>
<dbReference type="SFLD" id="SFLDG01061">
    <property type="entry name" value="methylthiotransferase"/>
    <property type="match status" value="1"/>
</dbReference>
<evidence type="ECO:0000259" key="10">
    <source>
        <dbReference type="PROSITE" id="PS51449"/>
    </source>
</evidence>
<proteinExistence type="inferred from homology"/>
<dbReference type="GO" id="GO:0103039">
    <property type="term" value="F:protein methylthiotransferase activity"/>
    <property type="evidence" value="ECO:0007669"/>
    <property type="project" value="UniProtKB-EC"/>
</dbReference>
<dbReference type="HAMAP" id="MF_01865">
    <property type="entry name" value="MTTase_RimO"/>
    <property type="match status" value="1"/>
</dbReference>
<feature type="binding site" evidence="8">
    <location>
        <position position="167"/>
    </location>
    <ligand>
        <name>[4Fe-4S] cluster</name>
        <dbReference type="ChEBI" id="CHEBI:49883"/>
        <label>2</label>
        <note>4Fe-4S-S-AdoMet</note>
    </ligand>
</feature>
<dbReference type="InterPro" id="IPR005839">
    <property type="entry name" value="Methylthiotransferase"/>
</dbReference>
<dbReference type="Proteomes" id="UP000648239">
    <property type="component" value="Unassembled WGS sequence"/>
</dbReference>
<dbReference type="InterPro" id="IPR006638">
    <property type="entry name" value="Elp3/MiaA/NifB-like_rSAM"/>
</dbReference>
<evidence type="ECO:0000313" key="12">
    <source>
        <dbReference type="EMBL" id="MBD3866888.1"/>
    </source>
</evidence>
<keyword evidence="7 8" id="KW-0411">Iron-sulfur</keyword>
<dbReference type="SFLD" id="SFLDG01082">
    <property type="entry name" value="B12-binding_domain_containing"/>
    <property type="match status" value="1"/>
</dbReference>
<dbReference type="PROSITE" id="PS51449">
    <property type="entry name" value="MTTASE_N"/>
    <property type="match status" value="1"/>
</dbReference>
<keyword evidence="2 8" id="KW-0963">Cytoplasm</keyword>
<feature type="binding site" evidence="8">
    <location>
        <position position="164"/>
    </location>
    <ligand>
        <name>[4Fe-4S] cluster</name>
        <dbReference type="ChEBI" id="CHEBI:49883"/>
        <label>2</label>
        <note>4Fe-4S-S-AdoMet</note>
    </ligand>
</feature>
<dbReference type="SFLD" id="SFLDF00274">
    <property type="entry name" value="ribosomal_protein_S12_methylth"/>
    <property type="match status" value="1"/>
</dbReference>
<dbReference type="SMART" id="SM00729">
    <property type="entry name" value="Elp3"/>
    <property type="match status" value="1"/>
</dbReference>
<keyword evidence="12" id="KW-0687">Ribonucleoprotein</keyword>
<dbReference type="SUPFAM" id="SSF102114">
    <property type="entry name" value="Radical SAM enzymes"/>
    <property type="match status" value="1"/>
</dbReference>
<comment type="similarity">
    <text evidence="8">Belongs to the methylthiotransferase family. RimO subfamily.</text>
</comment>
<organism evidence="12 13">
    <name type="scientific">Candidatus Polarisedimenticola svalbardensis</name>
    <dbReference type="NCBI Taxonomy" id="2886004"/>
    <lineage>
        <taxon>Bacteria</taxon>
        <taxon>Pseudomonadati</taxon>
        <taxon>Acidobacteriota</taxon>
        <taxon>Candidatus Polarisedimenticolia</taxon>
        <taxon>Candidatus Polarisedimenticolales</taxon>
        <taxon>Candidatus Polarisedimenticolaceae</taxon>
        <taxon>Candidatus Polarisedimenticola</taxon>
    </lineage>
</organism>
<dbReference type="InterPro" id="IPR013848">
    <property type="entry name" value="Methylthiotransferase_N"/>
</dbReference>
<evidence type="ECO:0000256" key="7">
    <source>
        <dbReference type="ARBA" id="ARBA00023014"/>
    </source>
</evidence>
<evidence type="ECO:0000259" key="11">
    <source>
        <dbReference type="PROSITE" id="PS51918"/>
    </source>
</evidence>
<feature type="binding site" evidence="8">
    <location>
        <position position="84"/>
    </location>
    <ligand>
        <name>[4Fe-4S] cluster</name>
        <dbReference type="ChEBI" id="CHEBI:49883"/>
        <label>1</label>
    </ligand>
</feature>
<evidence type="ECO:0000256" key="1">
    <source>
        <dbReference type="ARBA" id="ARBA00022485"/>
    </source>
</evidence>
<dbReference type="PANTHER" id="PTHR43837">
    <property type="entry name" value="RIBOSOMAL PROTEIN S12 METHYLTHIOTRANSFERASE RIMO"/>
    <property type="match status" value="1"/>
</dbReference>
<dbReference type="EMBL" id="JACXWD010000003">
    <property type="protein sequence ID" value="MBD3866888.1"/>
    <property type="molecule type" value="Genomic_DNA"/>
</dbReference>
<keyword evidence="3 8" id="KW-0808">Transferase</keyword>
<feature type="binding site" evidence="8">
    <location>
        <position position="160"/>
    </location>
    <ligand>
        <name>[4Fe-4S] cluster</name>
        <dbReference type="ChEBI" id="CHEBI:49883"/>
        <label>2</label>
        <note>4Fe-4S-S-AdoMet</note>
    </ligand>
</feature>
<dbReference type="GO" id="GO:0006400">
    <property type="term" value="P:tRNA modification"/>
    <property type="evidence" value="ECO:0007669"/>
    <property type="project" value="InterPro"/>
</dbReference>
<dbReference type="InterPro" id="IPR005840">
    <property type="entry name" value="Ribosomal_uS12_MeSTrfase_RimO"/>
</dbReference>
<keyword evidence="12" id="KW-0689">Ribosomal protein</keyword>
<comment type="function">
    <text evidence="8">Catalyzes the methylthiolation of an aspartic acid residue of ribosomal protein uS12.</text>
</comment>
<dbReference type="Pfam" id="PF18693">
    <property type="entry name" value="TRAM_2"/>
    <property type="match status" value="1"/>
</dbReference>
<dbReference type="NCBIfam" id="TIGR00089">
    <property type="entry name" value="MiaB/RimO family radical SAM methylthiotransferase"/>
    <property type="match status" value="1"/>
</dbReference>
<keyword evidence="5 8" id="KW-0479">Metal-binding</keyword>
<dbReference type="InterPro" id="IPR002792">
    <property type="entry name" value="TRAM_dom"/>
</dbReference>